<proteinExistence type="predicted"/>
<dbReference type="Pfam" id="PF00512">
    <property type="entry name" value="HisKA"/>
    <property type="match status" value="1"/>
</dbReference>
<dbReference type="InterPro" id="IPR036097">
    <property type="entry name" value="HisK_dim/P_sf"/>
</dbReference>
<evidence type="ECO:0000256" key="6">
    <source>
        <dbReference type="ARBA" id="ARBA00022777"/>
    </source>
</evidence>
<dbReference type="CDD" id="cd00082">
    <property type="entry name" value="HisKA"/>
    <property type="match status" value="1"/>
</dbReference>
<evidence type="ECO:0000256" key="7">
    <source>
        <dbReference type="ARBA" id="ARBA00022840"/>
    </source>
</evidence>
<dbReference type="PROSITE" id="PS50109">
    <property type="entry name" value="HIS_KIN"/>
    <property type="match status" value="1"/>
</dbReference>
<dbReference type="InterPro" id="IPR050351">
    <property type="entry name" value="BphY/WalK/GraS-like"/>
</dbReference>
<keyword evidence="9" id="KW-1133">Transmembrane helix</keyword>
<dbReference type="PANTHER" id="PTHR42878">
    <property type="entry name" value="TWO-COMPONENT HISTIDINE KINASE"/>
    <property type="match status" value="1"/>
</dbReference>
<dbReference type="PANTHER" id="PTHR42878:SF7">
    <property type="entry name" value="SENSOR HISTIDINE KINASE GLRK"/>
    <property type="match status" value="1"/>
</dbReference>
<dbReference type="Gene3D" id="1.10.287.130">
    <property type="match status" value="1"/>
</dbReference>
<keyword evidence="7" id="KW-0067">ATP-binding</keyword>
<comment type="catalytic activity">
    <reaction evidence="1">
        <text>ATP + protein L-histidine = ADP + protein N-phospho-L-histidine.</text>
        <dbReference type="EC" id="2.7.13.3"/>
    </reaction>
</comment>
<dbReference type="InterPro" id="IPR003661">
    <property type="entry name" value="HisK_dim/P_dom"/>
</dbReference>
<dbReference type="EC" id="2.7.13.3" evidence="3"/>
<evidence type="ECO:0000256" key="4">
    <source>
        <dbReference type="ARBA" id="ARBA00022679"/>
    </source>
</evidence>
<dbReference type="SMART" id="SM00388">
    <property type="entry name" value="HisKA"/>
    <property type="match status" value="1"/>
</dbReference>
<feature type="transmembrane region" description="Helical" evidence="9">
    <location>
        <begin position="7"/>
        <end position="33"/>
    </location>
</feature>
<keyword evidence="8" id="KW-0902">Two-component regulatory system</keyword>
<dbReference type="InterPro" id="IPR005467">
    <property type="entry name" value="His_kinase_dom"/>
</dbReference>
<organism evidence="11 12">
    <name type="scientific">Lacrimispora sphenoides JCM 1415</name>
    <dbReference type="NCBI Taxonomy" id="1297793"/>
    <lineage>
        <taxon>Bacteria</taxon>
        <taxon>Bacillati</taxon>
        <taxon>Bacillota</taxon>
        <taxon>Clostridia</taxon>
        <taxon>Lachnospirales</taxon>
        <taxon>Lachnospiraceae</taxon>
        <taxon>Lacrimispora</taxon>
    </lineage>
</organism>
<gene>
    <name evidence="11" type="ORF">SAMN02745906_3529</name>
</gene>
<keyword evidence="4" id="KW-0808">Transferase</keyword>
<dbReference type="GO" id="GO:0016301">
    <property type="term" value="F:kinase activity"/>
    <property type="evidence" value="ECO:0007669"/>
    <property type="project" value="UniProtKB-KW"/>
</dbReference>
<dbReference type="RefSeq" id="WP_100043053.1">
    <property type="nucleotide sequence ID" value="NZ_LT630003.1"/>
</dbReference>
<dbReference type="EMBL" id="LT630003">
    <property type="protein sequence ID" value="SET97082.1"/>
    <property type="molecule type" value="Genomic_DNA"/>
</dbReference>
<evidence type="ECO:0000256" key="2">
    <source>
        <dbReference type="ARBA" id="ARBA00004370"/>
    </source>
</evidence>
<protein>
    <recommendedName>
        <fullName evidence="3">histidine kinase</fullName>
        <ecNumber evidence="3">2.7.13.3</ecNumber>
    </recommendedName>
</protein>
<keyword evidence="9" id="KW-0812">Transmembrane</keyword>
<evidence type="ECO:0000256" key="9">
    <source>
        <dbReference type="SAM" id="Phobius"/>
    </source>
</evidence>
<dbReference type="SMART" id="SM00387">
    <property type="entry name" value="HATPase_c"/>
    <property type="match status" value="1"/>
</dbReference>
<keyword evidence="9" id="KW-0472">Membrane</keyword>
<dbReference type="InterPro" id="IPR003594">
    <property type="entry name" value="HATPase_dom"/>
</dbReference>
<evidence type="ECO:0000313" key="11">
    <source>
        <dbReference type="EMBL" id="SET97082.1"/>
    </source>
</evidence>
<dbReference type="Gene3D" id="3.30.565.10">
    <property type="entry name" value="Histidine kinase-like ATPase, C-terminal domain"/>
    <property type="match status" value="1"/>
</dbReference>
<evidence type="ECO:0000256" key="1">
    <source>
        <dbReference type="ARBA" id="ARBA00000085"/>
    </source>
</evidence>
<reference evidence="11 12" key="1">
    <citation type="submission" date="2016-10" db="EMBL/GenBank/DDBJ databases">
        <authorList>
            <person name="Varghese N."/>
            <person name="Submissions S."/>
        </authorList>
    </citation>
    <scope>NUCLEOTIDE SEQUENCE [LARGE SCALE GENOMIC DNA]</scope>
    <source>
        <strain evidence="11 12">ATCC 19403</strain>
    </source>
</reference>
<dbReference type="SUPFAM" id="SSF47384">
    <property type="entry name" value="Homodimeric domain of signal transducing histidine kinase"/>
    <property type="match status" value="1"/>
</dbReference>
<evidence type="ECO:0000256" key="5">
    <source>
        <dbReference type="ARBA" id="ARBA00022741"/>
    </source>
</evidence>
<comment type="subcellular location">
    <subcellularLocation>
        <location evidence="2">Membrane</location>
    </subcellularLocation>
</comment>
<evidence type="ECO:0000313" key="12">
    <source>
        <dbReference type="Proteomes" id="UP000198970"/>
    </source>
</evidence>
<evidence type="ECO:0000256" key="8">
    <source>
        <dbReference type="ARBA" id="ARBA00023012"/>
    </source>
</evidence>
<dbReference type="Proteomes" id="UP000198970">
    <property type="component" value="Chromosome I"/>
</dbReference>
<accession>A0ABY1CEH1</accession>
<dbReference type="Pfam" id="PF02518">
    <property type="entry name" value="HATPase_c"/>
    <property type="match status" value="1"/>
</dbReference>
<dbReference type="SUPFAM" id="SSF55874">
    <property type="entry name" value="ATPase domain of HSP90 chaperone/DNA topoisomerase II/histidine kinase"/>
    <property type="match status" value="1"/>
</dbReference>
<name>A0ABY1CEH1_9FIRM</name>
<keyword evidence="12" id="KW-1185">Reference proteome</keyword>
<sequence length="353" mass="40282">MKIKIRFLSFFTIGLLGFIIYMGAVMVIIFETILPMNGVNAENNLIVFLLVLLLSIVSGGTLFSFYFINPLLSMLHMIAQLSNDMYDITVLSDKLYTKHGRLKARYFLYTELISDITNLSALLEKAKKDQVYLEQAKKEWIRGISHDLKTPLSYILGYSTLLAKEDYDWKEEEKKKFLEEIYSKGKYMEQLMSNLQVFTDIKHSEDPIMPISPETFPLVPFLQKMMIDIANQPNTKNYDFCFDFEDDKTEIFADKQLLYRACQNLLTNAVKHNPPCTICVSLKSDDQFIMITISDSGEGIGQKNADALTKTDIAINNGHGLAVVRNIILSHKGFITVDTAKNNVTRITISFPK</sequence>
<keyword evidence="5" id="KW-0547">Nucleotide-binding</keyword>
<keyword evidence="6 11" id="KW-0418">Kinase</keyword>
<feature type="domain" description="Histidine kinase" evidence="10">
    <location>
        <begin position="143"/>
        <end position="353"/>
    </location>
</feature>
<dbReference type="InterPro" id="IPR036890">
    <property type="entry name" value="HATPase_C_sf"/>
</dbReference>
<evidence type="ECO:0000256" key="3">
    <source>
        <dbReference type="ARBA" id="ARBA00012438"/>
    </source>
</evidence>
<evidence type="ECO:0000259" key="10">
    <source>
        <dbReference type="PROSITE" id="PS50109"/>
    </source>
</evidence>
<feature type="transmembrane region" description="Helical" evidence="9">
    <location>
        <begin position="45"/>
        <end position="68"/>
    </location>
</feature>